<dbReference type="GO" id="GO:0016853">
    <property type="term" value="F:isomerase activity"/>
    <property type="evidence" value="ECO:0007669"/>
    <property type="project" value="UniProtKB-KW"/>
</dbReference>
<evidence type="ECO:0000313" key="3">
    <source>
        <dbReference type="Proteomes" id="UP001500751"/>
    </source>
</evidence>
<dbReference type="PANTHER" id="PTHR12110">
    <property type="entry name" value="HYDROXYPYRUVATE ISOMERASE"/>
    <property type="match status" value="1"/>
</dbReference>
<protein>
    <submittedName>
        <fullName evidence="2">Sugar phosphate isomerase/epimerase</fullName>
    </submittedName>
</protein>
<organism evidence="2 3">
    <name type="scientific">Catenulispora yoronensis</name>
    <dbReference type="NCBI Taxonomy" id="450799"/>
    <lineage>
        <taxon>Bacteria</taxon>
        <taxon>Bacillati</taxon>
        <taxon>Actinomycetota</taxon>
        <taxon>Actinomycetes</taxon>
        <taxon>Catenulisporales</taxon>
        <taxon>Catenulisporaceae</taxon>
        <taxon>Catenulispora</taxon>
    </lineage>
</organism>
<dbReference type="EMBL" id="BAAAQN010000080">
    <property type="protein sequence ID" value="GAA2060824.1"/>
    <property type="molecule type" value="Genomic_DNA"/>
</dbReference>
<name>A0ABP5H236_9ACTN</name>
<dbReference type="Pfam" id="PF01261">
    <property type="entry name" value="AP_endonuc_2"/>
    <property type="match status" value="1"/>
</dbReference>
<evidence type="ECO:0000313" key="2">
    <source>
        <dbReference type="EMBL" id="GAA2060824.1"/>
    </source>
</evidence>
<gene>
    <name evidence="2" type="ORF">GCM10009839_84590</name>
</gene>
<dbReference type="RefSeq" id="WP_344671390.1">
    <property type="nucleotide sequence ID" value="NZ_BAAAQN010000080.1"/>
</dbReference>
<dbReference type="InterPro" id="IPR050312">
    <property type="entry name" value="IolE/XylAMocC-like"/>
</dbReference>
<dbReference type="InterPro" id="IPR036237">
    <property type="entry name" value="Xyl_isomerase-like_sf"/>
</dbReference>
<dbReference type="Proteomes" id="UP001500751">
    <property type="component" value="Unassembled WGS sequence"/>
</dbReference>
<dbReference type="InterPro" id="IPR013022">
    <property type="entry name" value="Xyl_isomerase-like_TIM-brl"/>
</dbReference>
<keyword evidence="3" id="KW-1185">Reference proteome</keyword>
<accession>A0ABP5H236</accession>
<comment type="caution">
    <text evidence="2">The sequence shown here is derived from an EMBL/GenBank/DDBJ whole genome shotgun (WGS) entry which is preliminary data.</text>
</comment>
<sequence length="248" mass="26296">MTRQPSVQLYTVRDHMASREATLTRLAGLGFTAVEPYDPTDDPKGFRALADDLGLTVSGAHAMAMLREPDPAPVFEAVAVLGTDLVILPAGIPEQQFTTREGLEQAAELLNSLSAKAAEHGLRLGYHNHWWEFEPVLDGRHALEILVGLTAPEVVFEIDTYWAAVGGADPAAVLGRLADRVVALHVKDGPIVKGEPHVAVGTGAMPVPAILAAAPADAWRVVELDECATDIFEALGASLAYLDGRGPA</sequence>
<dbReference type="PANTHER" id="PTHR12110:SF41">
    <property type="entry name" value="INOSOSE DEHYDRATASE"/>
    <property type="match status" value="1"/>
</dbReference>
<dbReference type="Gene3D" id="3.20.20.150">
    <property type="entry name" value="Divalent-metal-dependent TIM barrel enzymes"/>
    <property type="match status" value="1"/>
</dbReference>
<dbReference type="SUPFAM" id="SSF51658">
    <property type="entry name" value="Xylose isomerase-like"/>
    <property type="match status" value="1"/>
</dbReference>
<feature type="domain" description="Xylose isomerase-like TIM barrel" evidence="1">
    <location>
        <begin position="25"/>
        <end position="213"/>
    </location>
</feature>
<reference evidence="3" key="1">
    <citation type="journal article" date="2019" name="Int. J. Syst. Evol. Microbiol.">
        <title>The Global Catalogue of Microorganisms (GCM) 10K type strain sequencing project: providing services to taxonomists for standard genome sequencing and annotation.</title>
        <authorList>
            <consortium name="The Broad Institute Genomics Platform"/>
            <consortium name="The Broad Institute Genome Sequencing Center for Infectious Disease"/>
            <person name="Wu L."/>
            <person name="Ma J."/>
        </authorList>
    </citation>
    <scope>NUCLEOTIDE SEQUENCE [LARGE SCALE GENOMIC DNA]</scope>
    <source>
        <strain evidence="3">JCM 16014</strain>
    </source>
</reference>
<keyword evidence="2" id="KW-0413">Isomerase</keyword>
<evidence type="ECO:0000259" key="1">
    <source>
        <dbReference type="Pfam" id="PF01261"/>
    </source>
</evidence>
<proteinExistence type="predicted"/>